<organism evidence="1 2">
    <name type="scientific">Aureobasidium pullulans</name>
    <name type="common">Black yeast</name>
    <name type="synonym">Pullularia pullulans</name>
    <dbReference type="NCBI Taxonomy" id="5580"/>
    <lineage>
        <taxon>Eukaryota</taxon>
        <taxon>Fungi</taxon>
        <taxon>Dikarya</taxon>
        <taxon>Ascomycota</taxon>
        <taxon>Pezizomycotina</taxon>
        <taxon>Dothideomycetes</taxon>
        <taxon>Dothideomycetidae</taxon>
        <taxon>Dothideales</taxon>
        <taxon>Saccotheciaceae</taxon>
        <taxon>Aureobasidium</taxon>
    </lineage>
</organism>
<sequence length="169" mass="19356">MPVEITPMVESDIDGAVDCIQKAFAEDPYFAWVFSEDVRIHHIDTLSITLSPPNYIMHIFSFDTVGLVLTLMQRTKFSPARNRVSLGIRCRWGLEHALFYVAKDPSSSTPSRVLGVACWLSPCNSSAPQSWKSWFGDWSLWLNQVWMNAVYGRGGLNVRRYYIWFVFPA</sequence>
<accession>A0ABR0TPK8</accession>
<comment type="caution">
    <text evidence="1">The sequence shown here is derived from an EMBL/GenBank/DDBJ whole genome shotgun (WGS) entry which is preliminary data.</text>
</comment>
<keyword evidence="2" id="KW-1185">Reference proteome</keyword>
<evidence type="ECO:0000313" key="2">
    <source>
        <dbReference type="Proteomes" id="UP001341245"/>
    </source>
</evidence>
<name>A0ABR0TPK8_AURPU</name>
<dbReference type="Gene3D" id="3.40.630.30">
    <property type="match status" value="1"/>
</dbReference>
<dbReference type="EMBL" id="JASGXD010000004">
    <property type="protein sequence ID" value="KAK6006393.1"/>
    <property type="molecule type" value="Genomic_DNA"/>
</dbReference>
<gene>
    <name evidence="1" type="ORF">QM012_006803</name>
</gene>
<proteinExistence type="predicted"/>
<protein>
    <recommendedName>
        <fullName evidence="3">N-acetyltransferase domain-containing protein</fullName>
    </recommendedName>
</protein>
<dbReference type="Proteomes" id="UP001341245">
    <property type="component" value="Unassembled WGS sequence"/>
</dbReference>
<evidence type="ECO:0000313" key="1">
    <source>
        <dbReference type="EMBL" id="KAK6006393.1"/>
    </source>
</evidence>
<evidence type="ECO:0008006" key="3">
    <source>
        <dbReference type="Google" id="ProtNLM"/>
    </source>
</evidence>
<reference evidence="1 2" key="1">
    <citation type="submission" date="2023-11" db="EMBL/GenBank/DDBJ databases">
        <title>Draft genome sequence and annotation of the polyextremotolerant black yeast-like fungus Aureobasidium pullulans NRRL 62042.</title>
        <authorList>
            <person name="Dielentheis-Frenken M.R.E."/>
            <person name="Wibberg D."/>
            <person name="Blank L.M."/>
            <person name="Tiso T."/>
        </authorList>
    </citation>
    <scope>NUCLEOTIDE SEQUENCE [LARGE SCALE GENOMIC DNA]</scope>
    <source>
        <strain evidence="1 2">NRRL 62042</strain>
    </source>
</reference>